<name>A0A9D4EKE2_DREPO</name>
<reference evidence="2" key="1">
    <citation type="journal article" date="2019" name="bioRxiv">
        <title>The Genome of the Zebra Mussel, Dreissena polymorpha: A Resource for Invasive Species Research.</title>
        <authorList>
            <person name="McCartney M.A."/>
            <person name="Auch B."/>
            <person name="Kono T."/>
            <person name="Mallez S."/>
            <person name="Zhang Y."/>
            <person name="Obille A."/>
            <person name="Becker A."/>
            <person name="Abrahante J.E."/>
            <person name="Garbe J."/>
            <person name="Badalamenti J.P."/>
            <person name="Herman A."/>
            <person name="Mangelson H."/>
            <person name="Liachko I."/>
            <person name="Sullivan S."/>
            <person name="Sone E.D."/>
            <person name="Koren S."/>
            <person name="Silverstein K.A.T."/>
            <person name="Beckman K.B."/>
            <person name="Gohl D.M."/>
        </authorList>
    </citation>
    <scope>NUCLEOTIDE SEQUENCE</scope>
    <source>
        <strain evidence="2">Duluth1</strain>
        <tissue evidence="2">Whole animal</tissue>
    </source>
</reference>
<dbReference type="EMBL" id="JAIWYP010000008">
    <property type="protein sequence ID" value="KAH3781917.1"/>
    <property type="molecule type" value="Genomic_DNA"/>
</dbReference>
<evidence type="ECO:0000313" key="4">
    <source>
        <dbReference type="EMBL" id="KAH3895435.1"/>
    </source>
</evidence>
<keyword evidence="1" id="KW-0732">Signal</keyword>
<gene>
    <name evidence="4" type="ORF">DPMN_019599</name>
    <name evidence="3" type="ORF">DPMN_135398</name>
    <name evidence="2" type="ORF">DPMN_159826</name>
</gene>
<sequence length="61" mass="7132">MVIVFWWLAHWLVHELLASANSTTDESAVGEACDLNHHQRMRGSLEIRKCFFQIHNIRAEI</sequence>
<feature type="chain" id="PRO_5040045442" description="Secreted protein" evidence="1">
    <location>
        <begin position="19"/>
        <end position="61"/>
    </location>
</feature>
<evidence type="ECO:0000256" key="1">
    <source>
        <dbReference type="SAM" id="SignalP"/>
    </source>
</evidence>
<proteinExistence type="predicted"/>
<feature type="signal peptide" evidence="1">
    <location>
        <begin position="1"/>
        <end position="18"/>
    </location>
</feature>
<evidence type="ECO:0000313" key="5">
    <source>
        <dbReference type="Proteomes" id="UP000828390"/>
    </source>
</evidence>
<evidence type="ECO:0000313" key="2">
    <source>
        <dbReference type="EMBL" id="KAH3781917.1"/>
    </source>
</evidence>
<comment type="caution">
    <text evidence="2">The sequence shown here is derived from an EMBL/GenBank/DDBJ whole genome shotgun (WGS) entry which is preliminary data.</text>
</comment>
<evidence type="ECO:0000313" key="3">
    <source>
        <dbReference type="EMBL" id="KAH3807065.1"/>
    </source>
</evidence>
<reference evidence="2" key="2">
    <citation type="submission" date="2020-11" db="EMBL/GenBank/DDBJ databases">
        <authorList>
            <person name="McCartney M.A."/>
            <person name="Auch B."/>
            <person name="Kono T."/>
            <person name="Mallez S."/>
            <person name="Becker A."/>
            <person name="Gohl D.M."/>
            <person name="Silverstein K.A.T."/>
            <person name="Koren S."/>
            <person name="Bechman K.B."/>
            <person name="Herman A."/>
            <person name="Abrahante J.E."/>
            <person name="Garbe J."/>
        </authorList>
    </citation>
    <scope>NUCLEOTIDE SEQUENCE</scope>
    <source>
        <strain evidence="2">Duluth1</strain>
        <tissue evidence="2">Whole animal</tissue>
    </source>
</reference>
<accession>A0A9D4EKE2</accession>
<dbReference type="Proteomes" id="UP000828390">
    <property type="component" value="Unassembled WGS sequence"/>
</dbReference>
<dbReference type="EMBL" id="JAIWYP010000006">
    <property type="protein sequence ID" value="KAH3807065.1"/>
    <property type="molecule type" value="Genomic_DNA"/>
</dbReference>
<protein>
    <recommendedName>
        <fullName evidence="6">Secreted protein</fullName>
    </recommendedName>
</protein>
<evidence type="ECO:0008006" key="6">
    <source>
        <dbReference type="Google" id="ProtNLM"/>
    </source>
</evidence>
<dbReference type="EMBL" id="JAIWYP010000001">
    <property type="protein sequence ID" value="KAH3895435.1"/>
    <property type="molecule type" value="Genomic_DNA"/>
</dbReference>
<dbReference type="AlphaFoldDB" id="A0A9D4EKE2"/>
<keyword evidence="5" id="KW-1185">Reference proteome</keyword>
<organism evidence="2 5">
    <name type="scientific">Dreissena polymorpha</name>
    <name type="common">Zebra mussel</name>
    <name type="synonym">Mytilus polymorpha</name>
    <dbReference type="NCBI Taxonomy" id="45954"/>
    <lineage>
        <taxon>Eukaryota</taxon>
        <taxon>Metazoa</taxon>
        <taxon>Spiralia</taxon>
        <taxon>Lophotrochozoa</taxon>
        <taxon>Mollusca</taxon>
        <taxon>Bivalvia</taxon>
        <taxon>Autobranchia</taxon>
        <taxon>Heteroconchia</taxon>
        <taxon>Euheterodonta</taxon>
        <taxon>Imparidentia</taxon>
        <taxon>Neoheterodontei</taxon>
        <taxon>Myida</taxon>
        <taxon>Dreissenoidea</taxon>
        <taxon>Dreissenidae</taxon>
        <taxon>Dreissena</taxon>
    </lineage>
</organism>